<dbReference type="RefSeq" id="XP_002785136.1">
    <property type="nucleotide sequence ID" value="XM_002785090.1"/>
</dbReference>
<evidence type="ECO:0000313" key="4">
    <source>
        <dbReference type="EMBL" id="EER16932.1"/>
    </source>
</evidence>
<sequence>QLLHELRRGTTNTLICCLSFRDDDQYLVSSSSSNTVHVFRLASARHRRSGSGSQGSQLPVTLGPTPPEGSPPPSRPRSSSTTAASLSSTLLSYATSAVNYVEQHTTTLLQLRGGTPEQTQAAKQSLANTLPIGYFKSARSVAQFHLPDIDPATGKTSVDLRAVSGGLVKANVGESVPISGPLVCFSKTHLNRIYVFHYNGLRYECEFDDDDVEVLTGGSGEVPTSTAMHLIQAITFFASRPDFHMDNTASKTDPPVDVGEGPWQVV</sequence>
<keyword evidence="1" id="KW-0853">WD repeat</keyword>
<organism evidence="5">
    <name type="scientific">Perkinsus marinus (strain ATCC 50983 / TXsc)</name>
    <dbReference type="NCBI Taxonomy" id="423536"/>
    <lineage>
        <taxon>Eukaryota</taxon>
        <taxon>Sar</taxon>
        <taxon>Alveolata</taxon>
        <taxon>Perkinsozoa</taxon>
        <taxon>Perkinsea</taxon>
        <taxon>Perkinsida</taxon>
        <taxon>Perkinsidae</taxon>
        <taxon>Perkinsus</taxon>
    </lineage>
</organism>
<dbReference type="InterPro" id="IPR048720">
    <property type="entry name" value="PROPPIN"/>
</dbReference>
<dbReference type="GeneID" id="9052968"/>
<evidence type="ECO:0008006" key="6">
    <source>
        <dbReference type="Google" id="ProtNLM"/>
    </source>
</evidence>
<feature type="compositionally biased region" description="Pro residues" evidence="3">
    <location>
        <begin position="64"/>
        <end position="75"/>
    </location>
</feature>
<reference evidence="4 5" key="1">
    <citation type="submission" date="2008-07" db="EMBL/GenBank/DDBJ databases">
        <authorList>
            <person name="El-Sayed N."/>
            <person name="Caler E."/>
            <person name="Inman J."/>
            <person name="Amedeo P."/>
            <person name="Hass B."/>
            <person name="Wortman J."/>
        </authorList>
    </citation>
    <scope>NUCLEOTIDE SEQUENCE [LARGE SCALE GENOMIC DNA]</scope>
    <source>
        <strain evidence="5">ATCC 50983 / TXsc</strain>
    </source>
</reference>
<dbReference type="InParanoid" id="C5KF11"/>
<dbReference type="AlphaFoldDB" id="C5KF11"/>
<keyword evidence="2" id="KW-0677">Repeat</keyword>
<proteinExistence type="predicted"/>
<feature type="compositionally biased region" description="Low complexity" evidence="3">
    <location>
        <begin position="50"/>
        <end position="63"/>
    </location>
</feature>
<feature type="non-terminal residue" evidence="4">
    <location>
        <position position="1"/>
    </location>
</feature>
<evidence type="ECO:0000256" key="2">
    <source>
        <dbReference type="ARBA" id="ARBA00022737"/>
    </source>
</evidence>
<evidence type="ECO:0000256" key="3">
    <source>
        <dbReference type="SAM" id="MobiDB-lite"/>
    </source>
</evidence>
<name>C5KF11_PERM5</name>
<gene>
    <name evidence="4" type="ORF">Pmar_PMAR014789</name>
</gene>
<dbReference type="OrthoDB" id="1667587at2759"/>
<protein>
    <recommendedName>
        <fullName evidence="6">Autophagy-related protein 18</fullName>
    </recommendedName>
</protein>
<keyword evidence="5" id="KW-1185">Reference proteome</keyword>
<feature type="region of interest" description="Disordered" evidence="3">
    <location>
        <begin position="45"/>
        <end position="83"/>
    </location>
</feature>
<dbReference type="Proteomes" id="UP000007800">
    <property type="component" value="Unassembled WGS sequence"/>
</dbReference>
<accession>C5KF11</accession>
<evidence type="ECO:0000313" key="5">
    <source>
        <dbReference type="Proteomes" id="UP000007800"/>
    </source>
</evidence>
<dbReference type="PANTHER" id="PTHR11227">
    <property type="entry name" value="WD-REPEAT PROTEIN INTERACTING WITH PHOSPHOINOSIDES WIPI -RELATED"/>
    <property type="match status" value="1"/>
</dbReference>
<dbReference type="EMBL" id="GG672616">
    <property type="protein sequence ID" value="EER16932.1"/>
    <property type="molecule type" value="Genomic_DNA"/>
</dbReference>
<evidence type="ECO:0000256" key="1">
    <source>
        <dbReference type="ARBA" id="ARBA00022574"/>
    </source>
</evidence>
<feature type="region of interest" description="Disordered" evidence="3">
    <location>
        <begin position="247"/>
        <end position="266"/>
    </location>
</feature>